<dbReference type="SMART" id="SM00342">
    <property type="entry name" value="HTH_ARAC"/>
    <property type="match status" value="1"/>
</dbReference>
<evidence type="ECO:0000256" key="1">
    <source>
        <dbReference type="ARBA" id="ARBA00023015"/>
    </source>
</evidence>
<accession>A0A927CJ36</accession>
<evidence type="ECO:0000313" key="5">
    <source>
        <dbReference type="EMBL" id="MBD2867652.1"/>
    </source>
</evidence>
<dbReference type="SUPFAM" id="SSF51215">
    <property type="entry name" value="Regulatory protein AraC"/>
    <property type="match status" value="1"/>
</dbReference>
<dbReference type="AlphaFoldDB" id="A0A927CJ36"/>
<keyword evidence="2" id="KW-0238">DNA-binding</keyword>
<keyword evidence="3" id="KW-0804">Transcription</keyword>
<evidence type="ECO:0000256" key="3">
    <source>
        <dbReference type="ARBA" id="ARBA00023163"/>
    </source>
</evidence>
<protein>
    <submittedName>
        <fullName evidence="5">AraC family transcriptional regulator</fullName>
    </submittedName>
</protein>
<comment type="caution">
    <text evidence="5">The sequence shown here is derived from an EMBL/GenBank/DDBJ whole genome shotgun (WGS) entry which is preliminary data.</text>
</comment>
<dbReference type="Pfam" id="PF12833">
    <property type="entry name" value="HTH_18"/>
    <property type="match status" value="1"/>
</dbReference>
<dbReference type="InterPro" id="IPR003313">
    <property type="entry name" value="AraC-bd"/>
</dbReference>
<dbReference type="GO" id="GO:0003700">
    <property type="term" value="F:DNA-binding transcription factor activity"/>
    <property type="evidence" value="ECO:0007669"/>
    <property type="project" value="InterPro"/>
</dbReference>
<evidence type="ECO:0000313" key="6">
    <source>
        <dbReference type="Proteomes" id="UP000632125"/>
    </source>
</evidence>
<keyword evidence="1" id="KW-0805">Transcription regulation</keyword>
<name>A0A927CJ36_9BACL</name>
<dbReference type="SUPFAM" id="SSF46689">
    <property type="entry name" value="Homeodomain-like"/>
    <property type="match status" value="2"/>
</dbReference>
<dbReference type="InterPro" id="IPR020449">
    <property type="entry name" value="Tscrpt_reg_AraC-type_HTH"/>
</dbReference>
<sequence>MDEQPEAFSYGEAPDLYVEYRRRSEPFTMAEDHYHDYYEIYYMLSGQRVYFIRDRSYSVEQGDLIFINKHELHKTMQAGDSAHERVILHFDDAVLARLAGDRADFLLAPFRQQSNLIRLPSQALMPAEQAIRRLVSEIGQRQEGYELVPGCVLIELLLTVSRHLIQHGQPPLHIATPMHVKISEVIRYINAHYEEPLRLGTLAERFFISPYYLSRMFKEMSGFTFSDYIVLTRVKEAQRLLRETDLSITDVAAAVGFDNFSHFGKTFKKITHVSPREYRKQYG</sequence>
<keyword evidence="6" id="KW-1185">Reference proteome</keyword>
<dbReference type="Gene3D" id="2.60.120.10">
    <property type="entry name" value="Jelly Rolls"/>
    <property type="match status" value="1"/>
</dbReference>
<evidence type="ECO:0000259" key="4">
    <source>
        <dbReference type="PROSITE" id="PS01124"/>
    </source>
</evidence>
<gene>
    <name evidence="5" type="ORF">IDH41_03615</name>
</gene>
<dbReference type="RefSeq" id="WP_190858377.1">
    <property type="nucleotide sequence ID" value="NZ_JACXIY010000003.1"/>
</dbReference>
<dbReference type="Gene3D" id="1.10.10.60">
    <property type="entry name" value="Homeodomain-like"/>
    <property type="match status" value="2"/>
</dbReference>
<evidence type="ECO:0000256" key="2">
    <source>
        <dbReference type="ARBA" id="ARBA00023125"/>
    </source>
</evidence>
<reference evidence="5" key="1">
    <citation type="submission" date="2020-09" db="EMBL/GenBank/DDBJ databases">
        <title>A novel bacterium of genus Paenibacillus, isolated from South China Sea.</title>
        <authorList>
            <person name="Huang H."/>
            <person name="Mo K."/>
            <person name="Hu Y."/>
        </authorList>
    </citation>
    <scope>NUCLEOTIDE SEQUENCE</scope>
    <source>
        <strain evidence="5">IB182493</strain>
    </source>
</reference>
<dbReference type="EMBL" id="JACXIY010000003">
    <property type="protein sequence ID" value="MBD2867652.1"/>
    <property type="molecule type" value="Genomic_DNA"/>
</dbReference>
<dbReference type="PROSITE" id="PS01124">
    <property type="entry name" value="HTH_ARAC_FAMILY_2"/>
    <property type="match status" value="1"/>
</dbReference>
<dbReference type="InterPro" id="IPR018060">
    <property type="entry name" value="HTH_AraC"/>
</dbReference>
<dbReference type="GO" id="GO:0043565">
    <property type="term" value="F:sequence-specific DNA binding"/>
    <property type="evidence" value="ECO:0007669"/>
    <property type="project" value="InterPro"/>
</dbReference>
<organism evidence="5 6">
    <name type="scientific">Paenibacillus arenilitoris</name>
    <dbReference type="NCBI Taxonomy" id="2772299"/>
    <lineage>
        <taxon>Bacteria</taxon>
        <taxon>Bacillati</taxon>
        <taxon>Bacillota</taxon>
        <taxon>Bacilli</taxon>
        <taxon>Bacillales</taxon>
        <taxon>Paenibacillaceae</taxon>
        <taxon>Paenibacillus</taxon>
    </lineage>
</organism>
<feature type="domain" description="HTH araC/xylS-type" evidence="4">
    <location>
        <begin position="183"/>
        <end position="281"/>
    </location>
</feature>
<dbReference type="PANTHER" id="PTHR43280:SF2">
    <property type="entry name" value="HTH-TYPE TRANSCRIPTIONAL REGULATOR EXSA"/>
    <property type="match status" value="1"/>
</dbReference>
<dbReference type="Pfam" id="PF02311">
    <property type="entry name" value="AraC_binding"/>
    <property type="match status" value="1"/>
</dbReference>
<dbReference type="InterPro" id="IPR037923">
    <property type="entry name" value="HTH-like"/>
</dbReference>
<proteinExistence type="predicted"/>
<dbReference type="Proteomes" id="UP000632125">
    <property type="component" value="Unassembled WGS sequence"/>
</dbReference>
<dbReference type="InterPro" id="IPR014710">
    <property type="entry name" value="RmlC-like_jellyroll"/>
</dbReference>
<dbReference type="PRINTS" id="PR00032">
    <property type="entry name" value="HTHARAC"/>
</dbReference>
<dbReference type="PANTHER" id="PTHR43280">
    <property type="entry name" value="ARAC-FAMILY TRANSCRIPTIONAL REGULATOR"/>
    <property type="match status" value="1"/>
</dbReference>
<dbReference type="InterPro" id="IPR009057">
    <property type="entry name" value="Homeodomain-like_sf"/>
</dbReference>